<dbReference type="Proteomes" id="UP000246722">
    <property type="component" value="Unassembled WGS sequence"/>
</dbReference>
<evidence type="ECO:0000313" key="2">
    <source>
        <dbReference type="Proteomes" id="UP000246722"/>
    </source>
</evidence>
<reference evidence="1 2" key="1">
    <citation type="submission" date="2018-05" db="EMBL/GenBank/DDBJ databases">
        <title>Genetic diversity of glacier-inhabiting Cryobacterium bacteria in China and description of Cryobacterium mengkeensis sp. nov. and Arthrobacter glacialis sp. nov.</title>
        <authorList>
            <person name="Liu Q."/>
            <person name="Xin Y.-H."/>
        </authorList>
    </citation>
    <scope>NUCLEOTIDE SEQUENCE [LARGE SCALE GENOMIC DNA]</scope>
    <source>
        <strain evidence="1 2">SK-1</strain>
    </source>
</reference>
<gene>
    <name evidence="1" type="ORF">CTB96_04280</name>
</gene>
<accession>A0A318A1F4</accession>
<dbReference type="AlphaFoldDB" id="A0A318A1F4"/>
<proteinExistence type="predicted"/>
<dbReference type="RefSeq" id="WP_110125648.1">
    <property type="nucleotide sequence ID" value="NZ_QHLY01000005.1"/>
</dbReference>
<keyword evidence="2" id="KW-1185">Reference proteome</keyword>
<dbReference type="EMBL" id="QHLY01000005">
    <property type="protein sequence ID" value="PXA72122.1"/>
    <property type="molecule type" value="Genomic_DNA"/>
</dbReference>
<comment type="caution">
    <text evidence="1">The sequence shown here is derived from an EMBL/GenBank/DDBJ whole genome shotgun (WGS) entry which is preliminary data.</text>
</comment>
<dbReference type="OrthoDB" id="4952992at2"/>
<protein>
    <recommendedName>
        <fullName evidence="3">Lipoprotein</fullName>
    </recommendedName>
</protein>
<dbReference type="PROSITE" id="PS51257">
    <property type="entry name" value="PROKAR_LIPOPROTEIN"/>
    <property type="match status" value="1"/>
</dbReference>
<organism evidence="1 2">
    <name type="scientific">Cryobacterium arcticum</name>
    <dbReference type="NCBI Taxonomy" id="670052"/>
    <lineage>
        <taxon>Bacteria</taxon>
        <taxon>Bacillati</taxon>
        <taxon>Actinomycetota</taxon>
        <taxon>Actinomycetes</taxon>
        <taxon>Micrococcales</taxon>
        <taxon>Microbacteriaceae</taxon>
        <taxon>Cryobacterium</taxon>
    </lineage>
</organism>
<sequence length="156" mass="16292">MTIRTTAGKTGLAVLLATGVAYGLAGCALSDESTLVRQALSAEQQDSDVIPPTNDLESVVLESSRFLGAEGNIAYYLAEGNSDAQRSDEICIVMFNTVTNASMAGCSAEGSSQTLWGAGFGGARFPAYGSDAADDDWTELRDILLVNPSARSADRE</sequence>
<name>A0A318A1F4_9MICO</name>
<evidence type="ECO:0000313" key="1">
    <source>
        <dbReference type="EMBL" id="PXA72122.1"/>
    </source>
</evidence>
<evidence type="ECO:0008006" key="3">
    <source>
        <dbReference type="Google" id="ProtNLM"/>
    </source>
</evidence>